<name>A0A917DR86_9BACT</name>
<dbReference type="RefSeq" id="WP_188766568.1">
    <property type="nucleotide sequence ID" value="NZ_BMKK01000005.1"/>
</dbReference>
<reference evidence="4" key="2">
    <citation type="submission" date="2020-09" db="EMBL/GenBank/DDBJ databases">
        <authorList>
            <person name="Sun Q."/>
            <person name="Zhou Y."/>
        </authorList>
    </citation>
    <scope>NUCLEOTIDE SEQUENCE</scope>
    <source>
        <strain evidence="4">CGMCC 1.15958</strain>
    </source>
</reference>
<keyword evidence="5" id="KW-1185">Reference proteome</keyword>
<accession>A0A917DR86</accession>
<comment type="caution">
    <text evidence="4">The sequence shown here is derived from an EMBL/GenBank/DDBJ whole genome shotgun (WGS) entry which is preliminary data.</text>
</comment>
<dbReference type="Proteomes" id="UP000609064">
    <property type="component" value="Unassembled WGS sequence"/>
</dbReference>
<dbReference type="InterPro" id="IPR006665">
    <property type="entry name" value="OmpA-like"/>
</dbReference>
<dbReference type="Pfam" id="PF06078">
    <property type="entry name" value="DUF937"/>
    <property type="match status" value="1"/>
</dbReference>
<evidence type="ECO:0000256" key="1">
    <source>
        <dbReference type="SAM" id="MobiDB-lite"/>
    </source>
</evidence>
<keyword evidence="2" id="KW-0812">Transmembrane</keyword>
<sequence length="429" mass="46398">MDILGLIKDKLTDSVIEKVSNFLGEHPENIGSALNSSVPIVLGGIMRNASNDEETGKVMDVLKDGGHTGEILDDLPNLLSNFDKTQLLITIGSNIFNHFTGSKSNSIVEKLSTLTGIRKTSASSLVGLAAPLVLGALGKVVNKEGLGVSGLTRLLADQRESVFGALPPAIANQLNFKSSGAAVKPQSEEKPKELKKESTESKGIWSWIPWVLVGLLFLAGVAYFWKYRKTVKPVEPTAEVGVLPKQDSTFSDSSISATATSVDTTSGFSNTEVAKPIKEVKTPEKTTEEKPKAEEPKKVEPTKPVEKKAEEPKKEERKVTFDNVFANHPIEEQLKNTKAWIILNTNFKNNSAEISSKGDLDAVVKYLKANRKSKITIAGGSQSSKGTLGEDRAYAIREVLLERGVSENQISVQSSSVKDVDSKVVLKVK</sequence>
<dbReference type="InterPro" id="IPR009282">
    <property type="entry name" value="DUF937"/>
</dbReference>
<evidence type="ECO:0000256" key="2">
    <source>
        <dbReference type="SAM" id="Phobius"/>
    </source>
</evidence>
<dbReference type="AlphaFoldDB" id="A0A917DR86"/>
<dbReference type="SUPFAM" id="SSF103088">
    <property type="entry name" value="OmpA-like"/>
    <property type="match status" value="1"/>
</dbReference>
<keyword evidence="2" id="KW-1133">Transmembrane helix</keyword>
<reference evidence="4" key="1">
    <citation type="journal article" date="2014" name="Int. J. Syst. Evol. Microbiol.">
        <title>Complete genome sequence of Corynebacterium casei LMG S-19264T (=DSM 44701T), isolated from a smear-ripened cheese.</title>
        <authorList>
            <consortium name="US DOE Joint Genome Institute (JGI-PGF)"/>
            <person name="Walter F."/>
            <person name="Albersmeier A."/>
            <person name="Kalinowski J."/>
            <person name="Ruckert C."/>
        </authorList>
    </citation>
    <scope>NUCLEOTIDE SEQUENCE</scope>
    <source>
        <strain evidence="4">CGMCC 1.15958</strain>
    </source>
</reference>
<gene>
    <name evidence="4" type="ORF">GCM10011514_26330</name>
</gene>
<evidence type="ECO:0000259" key="3">
    <source>
        <dbReference type="Pfam" id="PF00691"/>
    </source>
</evidence>
<organism evidence="4 5">
    <name type="scientific">Emticicia aquatilis</name>
    <dbReference type="NCBI Taxonomy" id="1537369"/>
    <lineage>
        <taxon>Bacteria</taxon>
        <taxon>Pseudomonadati</taxon>
        <taxon>Bacteroidota</taxon>
        <taxon>Cytophagia</taxon>
        <taxon>Cytophagales</taxon>
        <taxon>Leadbetterellaceae</taxon>
        <taxon>Emticicia</taxon>
    </lineage>
</organism>
<dbReference type="InterPro" id="IPR036737">
    <property type="entry name" value="OmpA-like_sf"/>
</dbReference>
<keyword evidence="2" id="KW-0472">Membrane</keyword>
<feature type="region of interest" description="Disordered" evidence="1">
    <location>
        <begin position="279"/>
        <end position="317"/>
    </location>
</feature>
<dbReference type="Pfam" id="PF00691">
    <property type="entry name" value="OmpA"/>
    <property type="match status" value="1"/>
</dbReference>
<dbReference type="EMBL" id="BMKK01000005">
    <property type="protein sequence ID" value="GGD61080.1"/>
    <property type="molecule type" value="Genomic_DNA"/>
</dbReference>
<proteinExistence type="predicted"/>
<evidence type="ECO:0000313" key="4">
    <source>
        <dbReference type="EMBL" id="GGD61080.1"/>
    </source>
</evidence>
<evidence type="ECO:0000313" key="5">
    <source>
        <dbReference type="Proteomes" id="UP000609064"/>
    </source>
</evidence>
<protein>
    <recommendedName>
        <fullName evidence="3">OmpA-like domain-containing protein</fullName>
    </recommendedName>
</protein>
<feature type="domain" description="OmpA-like" evidence="3">
    <location>
        <begin position="347"/>
        <end position="415"/>
    </location>
</feature>
<dbReference type="Gene3D" id="3.30.1330.60">
    <property type="entry name" value="OmpA-like domain"/>
    <property type="match status" value="1"/>
</dbReference>
<feature type="transmembrane region" description="Helical" evidence="2">
    <location>
        <begin position="204"/>
        <end position="225"/>
    </location>
</feature>